<evidence type="ECO:0000256" key="3">
    <source>
        <dbReference type="ARBA" id="ARBA00022596"/>
    </source>
</evidence>
<name>A0A1W1I6G7_9BACT</name>
<evidence type="ECO:0000256" key="5">
    <source>
        <dbReference type="HAMAP-Rule" id="MF_00822"/>
    </source>
</evidence>
<dbReference type="GO" id="GO:0005737">
    <property type="term" value="C:cytoplasm"/>
    <property type="evidence" value="ECO:0007669"/>
    <property type="project" value="UniProtKB-SubCell"/>
</dbReference>
<protein>
    <recommendedName>
        <fullName evidence="5">Urease accessory protein UreE</fullName>
    </recommendedName>
</protein>
<dbReference type="Pfam" id="PF05194">
    <property type="entry name" value="UreE_C"/>
    <property type="match status" value="1"/>
</dbReference>
<sequence>MLVIEAIIGNIHESAWSARLQHATLDWLALDQWEAQKSRLRKLSQNGVDVAISLPRGILLRDGDVLMWEESRQAAIVARVSLKDVMVVELTALQTHASDILIRTCVELGHALGNQHWPAVVKGDRIYVPLTVDQKVMASVMKTHAFRGITYHFVPGSEVIPYLAPHESRRLFGGAEGPVHSHEDGHDHSHDHAHPHGHGHPHDHAH</sequence>
<dbReference type="Pfam" id="PF02814">
    <property type="entry name" value="UreE_N"/>
    <property type="match status" value="1"/>
</dbReference>
<dbReference type="STRING" id="1325564.NSJP_2393"/>
<dbReference type="InterPro" id="IPR004029">
    <property type="entry name" value="UreE_N"/>
</dbReference>
<feature type="domain" description="UreE urease accessory N-terminal" evidence="7">
    <location>
        <begin position="7"/>
        <end position="74"/>
    </location>
</feature>
<dbReference type="GO" id="GO:0065003">
    <property type="term" value="P:protein-containing complex assembly"/>
    <property type="evidence" value="ECO:0007669"/>
    <property type="project" value="InterPro"/>
</dbReference>
<proteinExistence type="inferred from homology"/>
<evidence type="ECO:0000259" key="7">
    <source>
        <dbReference type="SMART" id="SM00988"/>
    </source>
</evidence>
<dbReference type="Proteomes" id="UP000192042">
    <property type="component" value="Chromosome I"/>
</dbReference>
<keyword evidence="3 5" id="KW-0533">Nickel</keyword>
<evidence type="ECO:0000313" key="8">
    <source>
        <dbReference type="EMBL" id="SLM48565.1"/>
    </source>
</evidence>
<organism evidence="8 9">
    <name type="scientific">Nitrospira japonica</name>
    <dbReference type="NCBI Taxonomy" id="1325564"/>
    <lineage>
        <taxon>Bacteria</taxon>
        <taxon>Pseudomonadati</taxon>
        <taxon>Nitrospirota</taxon>
        <taxon>Nitrospiria</taxon>
        <taxon>Nitrospirales</taxon>
        <taxon>Nitrospiraceae</taxon>
        <taxon>Nitrospira</taxon>
    </lineage>
</organism>
<dbReference type="HAMAP" id="MF_00822">
    <property type="entry name" value="UreE"/>
    <property type="match status" value="1"/>
</dbReference>
<evidence type="ECO:0000256" key="4">
    <source>
        <dbReference type="ARBA" id="ARBA00023186"/>
    </source>
</evidence>
<dbReference type="SMART" id="SM00988">
    <property type="entry name" value="UreE_N"/>
    <property type="match status" value="1"/>
</dbReference>
<dbReference type="GO" id="GO:0019627">
    <property type="term" value="P:urea metabolic process"/>
    <property type="evidence" value="ECO:0007669"/>
    <property type="project" value="InterPro"/>
</dbReference>
<dbReference type="GO" id="GO:0016151">
    <property type="term" value="F:nickel cation binding"/>
    <property type="evidence" value="ECO:0007669"/>
    <property type="project" value="UniProtKB-UniRule"/>
</dbReference>
<keyword evidence="4 5" id="KW-0143">Chaperone</keyword>
<comment type="subcellular location">
    <subcellularLocation>
        <location evidence="1 5">Cytoplasm</location>
    </subcellularLocation>
</comment>
<dbReference type="InterPro" id="IPR036118">
    <property type="entry name" value="UreE_N_sf"/>
</dbReference>
<comment type="function">
    <text evidence="5">Involved in urease metallocenter assembly. Binds nickel. Probably functions as a nickel donor during metallocenter assembly.</text>
</comment>
<dbReference type="Gene3D" id="2.60.260.20">
    <property type="entry name" value="Urease metallochaperone UreE, N-terminal domain"/>
    <property type="match status" value="1"/>
</dbReference>
<feature type="region of interest" description="Disordered" evidence="6">
    <location>
        <begin position="171"/>
        <end position="206"/>
    </location>
</feature>
<dbReference type="KEGG" id="nja:NSJP_2393"/>
<dbReference type="GO" id="GO:0006457">
    <property type="term" value="P:protein folding"/>
    <property type="evidence" value="ECO:0007669"/>
    <property type="project" value="InterPro"/>
</dbReference>
<accession>A0A1W1I6G7</accession>
<dbReference type="PIRSF" id="PIRSF036402">
    <property type="entry name" value="Ureas_acces_UreE"/>
    <property type="match status" value="1"/>
</dbReference>
<dbReference type="RefSeq" id="WP_080886931.1">
    <property type="nucleotide sequence ID" value="NZ_LT828648.1"/>
</dbReference>
<keyword evidence="2 5" id="KW-0963">Cytoplasm</keyword>
<dbReference type="InterPro" id="IPR012406">
    <property type="entry name" value="UreE"/>
</dbReference>
<comment type="similarity">
    <text evidence="5">Belongs to the UreE family.</text>
</comment>
<evidence type="ECO:0000256" key="2">
    <source>
        <dbReference type="ARBA" id="ARBA00022490"/>
    </source>
</evidence>
<feature type="compositionally biased region" description="Basic and acidic residues" evidence="6">
    <location>
        <begin position="179"/>
        <end position="206"/>
    </location>
</feature>
<evidence type="ECO:0000256" key="6">
    <source>
        <dbReference type="SAM" id="MobiDB-lite"/>
    </source>
</evidence>
<dbReference type="AlphaFoldDB" id="A0A1W1I6G7"/>
<dbReference type="CDD" id="cd00571">
    <property type="entry name" value="UreE"/>
    <property type="match status" value="1"/>
</dbReference>
<keyword evidence="9" id="KW-1185">Reference proteome</keyword>
<evidence type="ECO:0000313" key="9">
    <source>
        <dbReference type="Proteomes" id="UP000192042"/>
    </source>
</evidence>
<dbReference type="GO" id="GO:0051082">
    <property type="term" value="F:unfolded protein binding"/>
    <property type="evidence" value="ECO:0007669"/>
    <property type="project" value="UniProtKB-UniRule"/>
</dbReference>
<evidence type="ECO:0000256" key="1">
    <source>
        <dbReference type="ARBA" id="ARBA00004496"/>
    </source>
</evidence>
<dbReference type="InterPro" id="IPR007864">
    <property type="entry name" value="UreE_C_dom"/>
</dbReference>
<gene>
    <name evidence="5 8" type="primary">ureE</name>
    <name evidence="8" type="ORF">NSJP_2393</name>
</gene>
<dbReference type="SUPFAM" id="SSF69287">
    <property type="entry name" value="Urease metallochaperone UreE, N-terminal domain"/>
    <property type="match status" value="1"/>
</dbReference>
<dbReference type="OrthoDB" id="3394858at2"/>
<dbReference type="EMBL" id="LT828648">
    <property type="protein sequence ID" value="SLM48565.1"/>
    <property type="molecule type" value="Genomic_DNA"/>
</dbReference>
<reference evidence="8 9" key="1">
    <citation type="submission" date="2017-03" db="EMBL/GenBank/DDBJ databases">
        <authorList>
            <person name="Afonso C.L."/>
            <person name="Miller P.J."/>
            <person name="Scott M.A."/>
            <person name="Spackman E."/>
            <person name="Goraichik I."/>
            <person name="Dimitrov K.M."/>
            <person name="Suarez D.L."/>
            <person name="Swayne D.E."/>
        </authorList>
    </citation>
    <scope>NUCLEOTIDE SEQUENCE [LARGE SCALE GENOMIC DNA]</scope>
    <source>
        <strain evidence="8">Genome sequencing of Nitrospira japonica strain NJ11</strain>
    </source>
</reference>